<protein>
    <submittedName>
        <fullName evidence="2">Protein of unassigned function</fullName>
    </submittedName>
</protein>
<dbReference type="Proteomes" id="UP000029492">
    <property type="component" value="Chromosome"/>
</dbReference>
<organism evidence="2 3">
    <name type="scientific">Methylobacterium oryzae CBMB20</name>
    <dbReference type="NCBI Taxonomy" id="693986"/>
    <lineage>
        <taxon>Bacteria</taxon>
        <taxon>Pseudomonadati</taxon>
        <taxon>Pseudomonadota</taxon>
        <taxon>Alphaproteobacteria</taxon>
        <taxon>Hyphomicrobiales</taxon>
        <taxon>Methylobacteriaceae</taxon>
        <taxon>Methylobacterium</taxon>
    </lineage>
</organism>
<reference evidence="2 3" key="1">
    <citation type="journal article" date="2014" name="PLoS ONE">
        <title>Genome Information of Methylobacterium oryzae, a Plant-Probiotic Methylotroph in the Phyllosphere.</title>
        <authorList>
            <person name="Kwak M.J."/>
            <person name="Jeong H."/>
            <person name="Madhaiyan M."/>
            <person name="Lee Y."/>
            <person name="Sa T.M."/>
            <person name="Oh T.K."/>
            <person name="Kim J.F."/>
        </authorList>
    </citation>
    <scope>NUCLEOTIDE SEQUENCE [LARGE SCALE GENOMIC DNA]</scope>
    <source>
        <strain evidence="2 3">CBMB20</strain>
    </source>
</reference>
<proteinExistence type="predicted"/>
<name>A0A089NVD5_9HYPH</name>
<feature type="region of interest" description="Disordered" evidence="1">
    <location>
        <begin position="50"/>
        <end position="77"/>
    </location>
</feature>
<gene>
    <name evidence="2" type="ORF">MOC_3592</name>
</gene>
<sequence length="77" mass="8619">MGGKQSIRLWKDEICKRTLHRDAPLFLTVPFAPSGHDRCERLGLPAYRRQQRRDPLHGQGIAAEKGNELPNGATTAI</sequence>
<dbReference type="STRING" id="693986.MOC_3592"/>
<evidence type="ECO:0000256" key="1">
    <source>
        <dbReference type="SAM" id="MobiDB-lite"/>
    </source>
</evidence>
<accession>A0A089NVD5</accession>
<dbReference type="EMBL" id="CP003811">
    <property type="protein sequence ID" value="AIQ91347.1"/>
    <property type="molecule type" value="Genomic_DNA"/>
</dbReference>
<keyword evidence="3" id="KW-1185">Reference proteome</keyword>
<evidence type="ECO:0000313" key="2">
    <source>
        <dbReference type="EMBL" id="AIQ91347.1"/>
    </source>
</evidence>
<dbReference type="HOGENOM" id="CLU_2634046_0_0_5"/>
<dbReference type="KEGG" id="mor:MOC_3592"/>
<evidence type="ECO:0000313" key="3">
    <source>
        <dbReference type="Proteomes" id="UP000029492"/>
    </source>
</evidence>
<dbReference type="AlphaFoldDB" id="A0A089NVD5"/>